<name>A0A7J6LI29_PEROL</name>
<dbReference type="EMBL" id="JABAHT010000289">
    <property type="protein sequence ID" value="KAF4658939.1"/>
    <property type="molecule type" value="Genomic_DNA"/>
</dbReference>
<evidence type="ECO:0000313" key="1">
    <source>
        <dbReference type="EMBL" id="KAF4658939.1"/>
    </source>
</evidence>
<sequence length="365" mass="39878">MRGLLTGAVATIPLVLCPDPYLRAALSAAFIARALDIATMRISNPCESAEEDQRTVGEYIYNHRSTPCDLANHGEATTTGELDIRCRTEEKPLDPSSFRTLSRGELPSRWHTASVHQTSRRLGVLAAPTIERAVMYGGGQRGGSPVAKSVLRALVLSMALHLPPQLLRKSSIVDAVSRDWQTIISRTVSTSSAVLILRWAPAMLHRATRSFLPKSRSPVIRTIERLLACWIATRAASKMLCSLDLRLMLAVSLVAWPLRVMSIQAMERLLTRDTTALLDPVILAPLLEMISTGRGPTDTARLGMRLALFALEALCVGAAGATLIDAYLRQPLLVTVVDYKARTQGYMIIIMSYLVPILNGMPCTP</sequence>
<gene>
    <name evidence="1" type="ORF">FOZ61_005138</name>
</gene>
<organism evidence="1 2">
    <name type="scientific">Perkinsus olseni</name>
    <name type="common">Perkinsus atlanticus</name>
    <dbReference type="NCBI Taxonomy" id="32597"/>
    <lineage>
        <taxon>Eukaryota</taxon>
        <taxon>Sar</taxon>
        <taxon>Alveolata</taxon>
        <taxon>Perkinsozoa</taxon>
        <taxon>Perkinsea</taxon>
        <taxon>Perkinsida</taxon>
        <taxon>Perkinsidae</taxon>
        <taxon>Perkinsus</taxon>
    </lineage>
</organism>
<evidence type="ECO:0000313" key="2">
    <source>
        <dbReference type="Proteomes" id="UP000570595"/>
    </source>
</evidence>
<dbReference type="OrthoDB" id="10654611at2759"/>
<comment type="caution">
    <text evidence="1">The sequence shown here is derived from an EMBL/GenBank/DDBJ whole genome shotgun (WGS) entry which is preliminary data.</text>
</comment>
<dbReference type="AlphaFoldDB" id="A0A7J6LI29"/>
<accession>A0A7J6LI29</accession>
<dbReference type="Proteomes" id="UP000570595">
    <property type="component" value="Unassembled WGS sequence"/>
</dbReference>
<protein>
    <submittedName>
        <fullName evidence="1">Uncharacterized protein</fullName>
    </submittedName>
</protein>
<proteinExistence type="predicted"/>
<reference evidence="1 2" key="1">
    <citation type="submission" date="2020-04" db="EMBL/GenBank/DDBJ databases">
        <title>Perkinsus olseni comparative genomics.</title>
        <authorList>
            <person name="Bogema D.R."/>
        </authorList>
    </citation>
    <scope>NUCLEOTIDE SEQUENCE [LARGE SCALE GENOMIC DNA]</scope>
    <source>
        <strain evidence="1">ATCC PRA-179</strain>
    </source>
</reference>